<feature type="compositionally biased region" description="Low complexity" evidence="1">
    <location>
        <begin position="812"/>
        <end position="822"/>
    </location>
</feature>
<feature type="region of interest" description="Disordered" evidence="1">
    <location>
        <begin position="55"/>
        <end position="76"/>
    </location>
</feature>
<feature type="region of interest" description="Disordered" evidence="1">
    <location>
        <begin position="280"/>
        <end position="363"/>
    </location>
</feature>
<accession>A0A1B6K8M8</accession>
<evidence type="ECO:0000256" key="1">
    <source>
        <dbReference type="SAM" id="MobiDB-lite"/>
    </source>
</evidence>
<feature type="compositionally biased region" description="Polar residues" evidence="1">
    <location>
        <begin position="835"/>
        <end position="851"/>
    </location>
</feature>
<evidence type="ECO:0000256" key="2">
    <source>
        <dbReference type="SAM" id="SignalP"/>
    </source>
</evidence>
<dbReference type="AlphaFoldDB" id="A0A1B6K8M8"/>
<feature type="compositionally biased region" description="Polar residues" evidence="1">
    <location>
        <begin position="282"/>
        <end position="291"/>
    </location>
</feature>
<dbReference type="EMBL" id="GEBQ01032166">
    <property type="protein sequence ID" value="JAT07811.1"/>
    <property type="molecule type" value="Transcribed_RNA"/>
</dbReference>
<feature type="compositionally biased region" description="Polar residues" evidence="1">
    <location>
        <begin position="601"/>
        <end position="621"/>
    </location>
</feature>
<reference evidence="3" key="1">
    <citation type="submission" date="2015-11" db="EMBL/GenBank/DDBJ databases">
        <title>De novo transcriptome assembly of four potential Pierce s Disease insect vectors from Arizona vineyards.</title>
        <authorList>
            <person name="Tassone E.E."/>
        </authorList>
    </citation>
    <scope>NUCLEOTIDE SEQUENCE</scope>
</reference>
<sequence>MIAWSVLLSLLVILISGSDANSLAPDEYYEYYEDENHHYKFADPDHHIRIVQHVHPESEKVSRPSDSTSGGSPVAITTLEDPQHHQIHQNVIIGDENQVKTTQNPPESELTAEDANLAANAKENGEGSTEPNLYLSQTNEKLPTELNQETPIHHTPIQVDKDETEKIEENDNLSKAQILPKTENHLLEENVQEVHSEPATINNGPNGSIDTDNNNDQHIVVYNNTNVPLPYRPLNKHPFKPIVTQNKGQREQFLHKKRKVVHPFEKSAIAHLANILTKNEPYHSNSETNALPKSIKVDNSHPEVDNDSNSKRVDSLVSSNKGASDHKELDQANFHDISNDRHVNSNSDSFTGNEIPLNSQTGGNVNHSSLIASDHDMTKNAIKQVHKPHSQFNSLIPGNNEVKAHNTTALSSDKDPENTLILTSSKNLTSPADSSSTIQSSKNKDFVLVSDLNTSDGKGERIELSPKVLESNAQSELHVTTPFGSFYDEAVTSNDISHRESISGLPDQTESTKYISDNVKHDVSLPHTVESNIPESSVVVHNANSITNSGLGESSIGFENHPTSLTSADSSHQPYLERTTSNHSQNKAIVKPLMESNENHMSLSISSPTSPYTDITSGKKPQNSEHDIIIENKTNKKTNLDDYPTKNIIRSSSNISRPLNYTVKEEYFLLPMNASGLEILKKINHSFPQSLENIRPLVKLVKTKVVKKRKVKKQRKNNVDNHMKPNVSQEYATSNQVETRNKPSVLNEMSTPLVSSENKSQVIANEDTTANNEKEYLYQMSVTDNFNINNDSVTFTEQYLSSTEKTEETSTEESITPGSEIENSTELDELKYTETENPPLNQSLNESQPINDSLEETSEEGIYDTAKPTEPGEQVESIIVNGTVSEPIADEEVEPDTTVEPSITETFSEVDAPSVNIDLSPIEVVSEEYKCTVDGGCDVTSGLEEINDEPNTKNILDSSTEMYTLKTPRESDVDELLQIYPEDSINIPEVPLEPQPEIIDVVGNDEKQDYEEPETSIGKSSIAIIGSDNGAVEKVIERKTISKKIETVKITELAKRKGDHISKEYALRAQRKKGNKPHLFDMYEEYESV</sequence>
<feature type="region of interest" description="Disordered" evidence="1">
    <location>
        <begin position="799"/>
        <end position="873"/>
    </location>
</feature>
<organism evidence="3">
    <name type="scientific">Graphocephala atropunctata</name>
    <dbReference type="NCBI Taxonomy" id="36148"/>
    <lineage>
        <taxon>Eukaryota</taxon>
        <taxon>Metazoa</taxon>
        <taxon>Ecdysozoa</taxon>
        <taxon>Arthropoda</taxon>
        <taxon>Hexapoda</taxon>
        <taxon>Insecta</taxon>
        <taxon>Pterygota</taxon>
        <taxon>Neoptera</taxon>
        <taxon>Paraneoptera</taxon>
        <taxon>Hemiptera</taxon>
        <taxon>Auchenorrhyncha</taxon>
        <taxon>Membracoidea</taxon>
        <taxon>Cicadellidae</taxon>
        <taxon>Cicadellinae</taxon>
        <taxon>Cicadellini</taxon>
        <taxon>Graphocephala</taxon>
    </lineage>
</organism>
<feature type="region of interest" description="Disordered" evidence="1">
    <location>
        <begin position="601"/>
        <end position="622"/>
    </location>
</feature>
<feature type="signal peptide" evidence="2">
    <location>
        <begin position="1"/>
        <end position="20"/>
    </location>
</feature>
<name>A0A1B6K8M8_9HEMI</name>
<feature type="chain" id="PRO_5008586371" description="DUF4758 domain-containing protein" evidence="2">
    <location>
        <begin position="21"/>
        <end position="1089"/>
    </location>
</feature>
<protein>
    <recommendedName>
        <fullName evidence="4">DUF4758 domain-containing protein</fullName>
    </recommendedName>
</protein>
<feature type="compositionally biased region" description="Acidic residues" evidence="1">
    <location>
        <begin position="853"/>
        <end position="862"/>
    </location>
</feature>
<gene>
    <name evidence="3" type="ORF">g.25262</name>
</gene>
<evidence type="ECO:0000313" key="3">
    <source>
        <dbReference type="EMBL" id="JAT07811.1"/>
    </source>
</evidence>
<feature type="compositionally biased region" description="Polar residues" evidence="1">
    <location>
        <begin position="344"/>
        <end position="363"/>
    </location>
</feature>
<proteinExistence type="predicted"/>
<keyword evidence="2" id="KW-0732">Signal</keyword>
<feature type="compositionally biased region" description="Basic and acidic residues" evidence="1">
    <location>
        <begin position="295"/>
        <end position="314"/>
    </location>
</feature>
<evidence type="ECO:0008006" key="4">
    <source>
        <dbReference type="Google" id="ProtNLM"/>
    </source>
</evidence>